<dbReference type="PANTHER" id="PTHR12634:SF8">
    <property type="entry name" value="FIERY MOUNTAIN, ISOFORM D"/>
    <property type="match status" value="1"/>
</dbReference>
<feature type="compositionally biased region" description="Low complexity" evidence="3">
    <location>
        <begin position="608"/>
        <end position="624"/>
    </location>
</feature>
<protein>
    <submittedName>
        <fullName evidence="5">Ppp6r3 protein</fullName>
    </submittedName>
</protein>
<dbReference type="Proteomes" id="UP000604046">
    <property type="component" value="Unassembled WGS sequence"/>
</dbReference>
<feature type="chain" id="PRO_5032921192" evidence="4">
    <location>
        <begin position="16"/>
        <end position="670"/>
    </location>
</feature>
<reference evidence="5" key="1">
    <citation type="submission" date="2021-02" db="EMBL/GenBank/DDBJ databases">
        <authorList>
            <person name="Dougan E. K."/>
            <person name="Rhodes N."/>
            <person name="Thang M."/>
            <person name="Chan C."/>
        </authorList>
    </citation>
    <scope>NUCLEOTIDE SEQUENCE</scope>
</reference>
<feature type="region of interest" description="Disordered" evidence="3">
    <location>
        <begin position="598"/>
        <end position="670"/>
    </location>
</feature>
<dbReference type="GO" id="GO:0019888">
    <property type="term" value="F:protein phosphatase regulator activity"/>
    <property type="evidence" value="ECO:0007669"/>
    <property type="project" value="TreeGrafter"/>
</dbReference>
<evidence type="ECO:0000256" key="1">
    <source>
        <dbReference type="ARBA" id="ARBA00006180"/>
    </source>
</evidence>
<dbReference type="AlphaFoldDB" id="A0A812P2E1"/>
<keyword evidence="2" id="KW-0131">Cell cycle</keyword>
<evidence type="ECO:0000256" key="2">
    <source>
        <dbReference type="ARBA" id="ARBA00023306"/>
    </source>
</evidence>
<dbReference type="InterPro" id="IPR007587">
    <property type="entry name" value="SAPS"/>
</dbReference>
<comment type="similarity">
    <text evidence="1">Belongs to the SAPS family.</text>
</comment>
<comment type="caution">
    <text evidence="5">The sequence shown here is derived from an EMBL/GenBank/DDBJ whole genome shotgun (WGS) entry which is preliminary data.</text>
</comment>
<dbReference type="Pfam" id="PF04499">
    <property type="entry name" value="SAPS"/>
    <property type="match status" value="1"/>
</dbReference>
<accession>A0A812P2E1</accession>
<dbReference type="PANTHER" id="PTHR12634">
    <property type="entry name" value="SIT4 YEAST -ASSOCIATING PROTEIN-RELATED"/>
    <property type="match status" value="1"/>
</dbReference>
<sequence>MWMSLLHLAKMTCEGGLLNLQLLLLRGLLDEEEIIQEFKTGNPRLVARLSEPDAIQALMEFITLEPRADAPCNRCFRYPFLTVELITCGPPKFLELLVNPKSCNALELLWGFLGSTAPGEVNSVLAGYFARTAAALLSKHQKEVLEYLRQRGPDQLLREFLDRIHLRSLAELFARLLCAEGEAQVVFPTQNIVAQLLEKWQECEAGGDAQENITLIIAELLSQKDVLYWIEDLTHQLTSPATVRFLIEHIFRRAGGVPPAMSLLTTVIVHTTAGIKDGMTEVCASTPTLSPLSPPSPALVAGEEDMTLDEGVVGEASTARAATLSPPSTPNTTLRSTTSEEWMERRRAALLREVASHFPRLREVLDAGLAQAAEDPSLAMPQGRICPVGGTTLEVISLIATVARSGLDVILEALLNHQLLPRCVEVFFRHPWSSLLHNSVKQLLLEVLSGTDHLRQELIRQLLKEARLAQRLASEYAAEAAWKAATVKPRHARVGYMGHLFLIACELRDYGNTKSAEVGELLSSTPGWSEVLGSINDIQGLHREQLGGGVPASDRGLASTKAPTAEPAAPPQEQFAACPSWSQRVMTGRKTYLAEEPTDLQENGGSGPQPAGAAAAGASIPNGQGSQASDEDFFVPPSAPPGLRSGLEDAFDPDGLSKVQSSSSWASFPD</sequence>
<keyword evidence="4" id="KW-0732">Signal</keyword>
<evidence type="ECO:0000256" key="3">
    <source>
        <dbReference type="SAM" id="MobiDB-lite"/>
    </source>
</evidence>
<dbReference type="GO" id="GO:0019903">
    <property type="term" value="F:protein phosphatase binding"/>
    <property type="evidence" value="ECO:0007669"/>
    <property type="project" value="InterPro"/>
</dbReference>
<evidence type="ECO:0000313" key="5">
    <source>
        <dbReference type="EMBL" id="CAE7333299.1"/>
    </source>
</evidence>
<organism evidence="5 6">
    <name type="scientific">Symbiodinium natans</name>
    <dbReference type="NCBI Taxonomy" id="878477"/>
    <lineage>
        <taxon>Eukaryota</taxon>
        <taxon>Sar</taxon>
        <taxon>Alveolata</taxon>
        <taxon>Dinophyceae</taxon>
        <taxon>Suessiales</taxon>
        <taxon>Symbiodiniaceae</taxon>
        <taxon>Symbiodinium</taxon>
    </lineage>
</organism>
<feature type="region of interest" description="Disordered" evidence="3">
    <location>
        <begin position="315"/>
        <end position="340"/>
    </location>
</feature>
<evidence type="ECO:0000313" key="6">
    <source>
        <dbReference type="Proteomes" id="UP000604046"/>
    </source>
</evidence>
<feature type="compositionally biased region" description="Low complexity" evidence="3">
    <location>
        <begin position="323"/>
        <end position="339"/>
    </location>
</feature>
<gene>
    <name evidence="5" type="primary">Ppp6r3</name>
    <name evidence="5" type="ORF">SNAT2548_LOCUS17434</name>
</gene>
<dbReference type="OrthoDB" id="313574at2759"/>
<feature type="compositionally biased region" description="Polar residues" evidence="3">
    <location>
        <begin position="658"/>
        <end position="670"/>
    </location>
</feature>
<keyword evidence="6" id="KW-1185">Reference proteome</keyword>
<feature type="non-terminal residue" evidence="5">
    <location>
        <position position="670"/>
    </location>
</feature>
<feature type="compositionally biased region" description="Low complexity" evidence="3">
    <location>
        <begin position="562"/>
        <end position="579"/>
    </location>
</feature>
<name>A0A812P2E1_9DINO</name>
<proteinExistence type="inferred from homology"/>
<dbReference type="EMBL" id="CAJNDS010002111">
    <property type="protein sequence ID" value="CAE7333299.1"/>
    <property type="molecule type" value="Genomic_DNA"/>
</dbReference>
<feature type="region of interest" description="Disordered" evidence="3">
    <location>
        <begin position="544"/>
        <end position="580"/>
    </location>
</feature>
<feature type="signal peptide" evidence="4">
    <location>
        <begin position="1"/>
        <end position="15"/>
    </location>
</feature>
<evidence type="ECO:0000256" key="4">
    <source>
        <dbReference type="SAM" id="SignalP"/>
    </source>
</evidence>